<evidence type="ECO:0000256" key="1">
    <source>
        <dbReference type="ARBA" id="ARBA00008136"/>
    </source>
</evidence>
<dbReference type="SUPFAM" id="SSF143081">
    <property type="entry name" value="BB1717-like"/>
    <property type="match status" value="1"/>
</dbReference>
<dbReference type="GO" id="GO:0006508">
    <property type="term" value="P:proteolysis"/>
    <property type="evidence" value="ECO:0007669"/>
    <property type="project" value="UniProtKB-KW"/>
</dbReference>
<protein>
    <recommendedName>
        <fullName evidence="8">Abasic site processing protein</fullName>
        <ecNumber evidence="8">3.4.-.-</ecNumber>
    </recommendedName>
</protein>
<evidence type="ECO:0000256" key="7">
    <source>
        <dbReference type="ARBA" id="ARBA00023239"/>
    </source>
</evidence>
<dbReference type="AlphaFoldDB" id="A0A5C6ZW31"/>
<keyword evidence="6" id="KW-0238">DNA-binding</keyword>
<dbReference type="GO" id="GO:0008233">
    <property type="term" value="F:peptidase activity"/>
    <property type="evidence" value="ECO:0007669"/>
    <property type="project" value="UniProtKB-KW"/>
</dbReference>
<evidence type="ECO:0000256" key="3">
    <source>
        <dbReference type="ARBA" id="ARBA00022763"/>
    </source>
</evidence>
<keyword evidence="3" id="KW-0227">DNA damage</keyword>
<organism evidence="9 10">
    <name type="scientific">Gillisia hiemivivida</name>
    <dbReference type="NCBI Taxonomy" id="291190"/>
    <lineage>
        <taxon>Bacteria</taxon>
        <taxon>Pseudomonadati</taxon>
        <taxon>Bacteroidota</taxon>
        <taxon>Flavobacteriia</taxon>
        <taxon>Flavobacteriales</taxon>
        <taxon>Flavobacteriaceae</taxon>
        <taxon>Gillisia</taxon>
    </lineage>
</organism>
<reference evidence="9 10" key="1">
    <citation type="submission" date="2019-08" db="EMBL/GenBank/DDBJ databases">
        <title>Genome sequence of Gillisia hiemivivida IC154 (type strain).</title>
        <authorList>
            <person name="Bowman J.P."/>
        </authorList>
    </citation>
    <scope>NUCLEOTIDE SEQUENCE [LARGE SCALE GENOMIC DNA]</scope>
    <source>
        <strain evidence="9 10">IC154</strain>
    </source>
</reference>
<name>A0A5C6ZW31_9FLAO</name>
<evidence type="ECO:0000256" key="6">
    <source>
        <dbReference type="ARBA" id="ARBA00023125"/>
    </source>
</evidence>
<dbReference type="Gene3D" id="3.90.1680.10">
    <property type="entry name" value="SOS response associated peptidase-like"/>
    <property type="match status" value="1"/>
</dbReference>
<evidence type="ECO:0000256" key="5">
    <source>
        <dbReference type="ARBA" id="ARBA00023124"/>
    </source>
</evidence>
<evidence type="ECO:0000256" key="2">
    <source>
        <dbReference type="ARBA" id="ARBA00022670"/>
    </source>
</evidence>
<dbReference type="OrthoDB" id="9782620at2"/>
<keyword evidence="2 8" id="KW-0645">Protease</keyword>
<dbReference type="Pfam" id="PF02586">
    <property type="entry name" value="SRAP"/>
    <property type="match status" value="1"/>
</dbReference>
<comment type="caution">
    <text evidence="9">The sequence shown here is derived from an EMBL/GenBank/DDBJ whole genome shotgun (WGS) entry which is preliminary data.</text>
</comment>
<dbReference type="Proteomes" id="UP000321367">
    <property type="component" value="Unassembled WGS sequence"/>
</dbReference>
<dbReference type="GO" id="GO:0016829">
    <property type="term" value="F:lyase activity"/>
    <property type="evidence" value="ECO:0007669"/>
    <property type="project" value="UniProtKB-KW"/>
</dbReference>
<evidence type="ECO:0000313" key="9">
    <source>
        <dbReference type="EMBL" id="TXD95127.1"/>
    </source>
</evidence>
<dbReference type="InterPro" id="IPR036590">
    <property type="entry name" value="SRAP-like"/>
</dbReference>
<keyword evidence="10" id="KW-1185">Reference proteome</keyword>
<dbReference type="EMBL" id="VORY01000002">
    <property type="protein sequence ID" value="TXD95127.1"/>
    <property type="molecule type" value="Genomic_DNA"/>
</dbReference>
<dbReference type="PANTHER" id="PTHR13604">
    <property type="entry name" value="DC12-RELATED"/>
    <property type="match status" value="1"/>
</dbReference>
<comment type="similarity">
    <text evidence="1 8">Belongs to the SOS response-associated peptidase family.</text>
</comment>
<evidence type="ECO:0000256" key="8">
    <source>
        <dbReference type="RuleBase" id="RU364100"/>
    </source>
</evidence>
<evidence type="ECO:0000256" key="4">
    <source>
        <dbReference type="ARBA" id="ARBA00022801"/>
    </source>
</evidence>
<proteinExistence type="inferred from homology"/>
<gene>
    <name evidence="9" type="ORF">ES724_02960</name>
</gene>
<evidence type="ECO:0000313" key="10">
    <source>
        <dbReference type="Proteomes" id="UP000321367"/>
    </source>
</evidence>
<dbReference type="InterPro" id="IPR003738">
    <property type="entry name" value="SRAP"/>
</dbReference>
<keyword evidence="4 8" id="KW-0378">Hydrolase</keyword>
<dbReference type="RefSeq" id="WP_146929366.1">
    <property type="nucleotide sequence ID" value="NZ_CBCSHZ010000001.1"/>
</dbReference>
<dbReference type="EC" id="3.4.-.-" evidence="8"/>
<dbReference type="GO" id="GO:0106300">
    <property type="term" value="P:protein-DNA covalent cross-linking repair"/>
    <property type="evidence" value="ECO:0007669"/>
    <property type="project" value="InterPro"/>
</dbReference>
<accession>A0A5C6ZW31</accession>
<dbReference type="PANTHER" id="PTHR13604:SF0">
    <property type="entry name" value="ABASIC SITE PROCESSING PROTEIN HMCES"/>
    <property type="match status" value="1"/>
</dbReference>
<keyword evidence="7" id="KW-0456">Lyase</keyword>
<sequence length="247" mass="28716">MCYKGSIAAEERRIEDRISRNFKKKVQYTPSYNINAFANPKVYIVAQDEPNVIKEAIWGLVPDWKKNDSQGFLSGKQYTNNARGEDLYETKSFKDHVINERCWILFDGFFEPHYYSSKIQQPYFCYIPDGNSVFDREILTIAGIYSKIHDDYYVSLVTTEANNFFAEIHNKQKRMPLVLDPRLREEWILMDQSKSVISDLVKKGFISDEFRAHPVSNQLYKGSNDESTIQAVEPFQSTSLFNPSLSV</sequence>
<dbReference type="GO" id="GO:0003697">
    <property type="term" value="F:single-stranded DNA binding"/>
    <property type="evidence" value="ECO:0007669"/>
    <property type="project" value="InterPro"/>
</dbReference>
<keyword evidence="5" id="KW-0190">Covalent protein-DNA linkage</keyword>